<proteinExistence type="predicted"/>
<reference evidence="1 2" key="1">
    <citation type="submission" date="2024-01" db="EMBL/GenBank/DDBJ databases">
        <title>The genomes of 5 underutilized Papilionoideae crops provide insights into root nodulation and disease resistanc.</title>
        <authorList>
            <person name="Jiang F."/>
        </authorList>
    </citation>
    <scope>NUCLEOTIDE SEQUENCE [LARGE SCALE GENOMIC DNA]</scope>
    <source>
        <strain evidence="1">LVBAO_FW01</strain>
        <tissue evidence="1">Leaves</tissue>
    </source>
</reference>
<sequence length="453" mass="50709">MGVEGSESFYDNKKAIGPSIATRRQWILLWRLEGSGSFYDNQKAIGFSTPFPLHPAKCNSLGGPLNAIPLFSHDAHPFGRPRLSFWKIVVSVLKFWRVRTQGEGIVKACRRVSMMTTSRNLRSRGGERRLITWSSTHLVKTRIKELSLGTTTSTTKAPKNMQTSAPRLAIVAGNGFRAAMFWSLRELRQEQTKRFIHLEHAHRSALEPPVVVPFRSRNHIEDQQIIVDHVSPGARLIMAACTHAYICSFRAEGYHSLRSDEHLLLLIFNHEMHLHNLHHFLLHEVASSIRKGQGLLVAWRCGAANRPLLDPCSVPMLSHRKGSLPDDTTSSIPPTKLGPLHSSTTAVARGMDNLFFFFSWRSLGSSMAVTLITGRLCVASRKVHNPVTVHSYEPFVEFKGNQRRCTTRTEVGNQVLLNESSLKRIIGLKILLGVEECSGVGLDVFKHVSASTY</sequence>
<gene>
    <name evidence="1" type="ORF">VNO77_02941</name>
</gene>
<evidence type="ECO:0000313" key="2">
    <source>
        <dbReference type="Proteomes" id="UP001367508"/>
    </source>
</evidence>
<keyword evidence="2" id="KW-1185">Reference proteome</keyword>
<dbReference type="AlphaFoldDB" id="A0AAN9N0C8"/>
<accession>A0AAN9N0C8</accession>
<comment type="caution">
    <text evidence="1">The sequence shown here is derived from an EMBL/GenBank/DDBJ whole genome shotgun (WGS) entry which is preliminary data.</text>
</comment>
<name>A0AAN9N0C8_CANGL</name>
<evidence type="ECO:0000313" key="1">
    <source>
        <dbReference type="EMBL" id="KAK7360923.1"/>
    </source>
</evidence>
<organism evidence="1 2">
    <name type="scientific">Canavalia gladiata</name>
    <name type="common">Sword bean</name>
    <name type="synonym">Dolichos gladiatus</name>
    <dbReference type="NCBI Taxonomy" id="3824"/>
    <lineage>
        <taxon>Eukaryota</taxon>
        <taxon>Viridiplantae</taxon>
        <taxon>Streptophyta</taxon>
        <taxon>Embryophyta</taxon>
        <taxon>Tracheophyta</taxon>
        <taxon>Spermatophyta</taxon>
        <taxon>Magnoliopsida</taxon>
        <taxon>eudicotyledons</taxon>
        <taxon>Gunneridae</taxon>
        <taxon>Pentapetalae</taxon>
        <taxon>rosids</taxon>
        <taxon>fabids</taxon>
        <taxon>Fabales</taxon>
        <taxon>Fabaceae</taxon>
        <taxon>Papilionoideae</taxon>
        <taxon>50 kb inversion clade</taxon>
        <taxon>NPAAA clade</taxon>
        <taxon>indigoferoid/millettioid clade</taxon>
        <taxon>Phaseoleae</taxon>
        <taxon>Canavalia</taxon>
    </lineage>
</organism>
<dbReference type="EMBL" id="JAYMYQ010000001">
    <property type="protein sequence ID" value="KAK7360923.1"/>
    <property type="molecule type" value="Genomic_DNA"/>
</dbReference>
<protein>
    <submittedName>
        <fullName evidence="1">Uncharacterized protein</fullName>
    </submittedName>
</protein>
<dbReference type="Proteomes" id="UP001367508">
    <property type="component" value="Unassembled WGS sequence"/>
</dbReference>